<organism evidence="1 2">
    <name type="scientific">Parasedimentitalea psychrophila</name>
    <dbReference type="NCBI Taxonomy" id="2997337"/>
    <lineage>
        <taxon>Bacteria</taxon>
        <taxon>Pseudomonadati</taxon>
        <taxon>Pseudomonadota</taxon>
        <taxon>Alphaproteobacteria</taxon>
        <taxon>Rhodobacterales</taxon>
        <taxon>Paracoccaceae</taxon>
        <taxon>Parasedimentitalea</taxon>
    </lineage>
</organism>
<protein>
    <submittedName>
        <fullName evidence="1">Uncharacterized protein</fullName>
    </submittedName>
</protein>
<dbReference type="RefSeq" id="WP_270919849.1">
    <property type="nucleotide sequence ID" value="NZ_CP127247.1"/>
</dbReference>
<reference evidence="1 2" key="1">
    <citation type="submission" date="2023-06" db="EMBL/GenBank/DDBJ databases">
        <title>Parasedimentitalea psychrophila sp. nov., a psychrophilic bacterium isolated from deep-sea sediment.</title>
        <authorList>
            <person name="Li A."/>
        </authorList>
    </citation>
    <scope>NUCLEOTIDE SEQUENCE [LARGE SCALE GENOMIC DNA]</scope>
    <source>
        <strain evidence="1 2">QS115</strain>
    </source>
</reference>
<evidence type="ECO:0000313" key="1">
    <source>
        <dbReference type="EMBL" id="WIY23883.1"/>
    </source>
</evidence>
<proteinExistence type="predicted"/>
<gene>
    <name evidence="1" type="ORF">QPJ95_14690</name>
</gene>
<sequence length="99" mass="10992">MTDKNIAQNVPVGRVLQSVQLALSEEKILLAQTQIWHFTTIDFSRFFSSLTTRIHTAPSIHNFPLTVSQNAARRMIVSKAKAALRQLTEPPMAALGCES</sequence>
<keyword evidence="2" id="KW-1185">Reference proteome</keyword>
<dbReference type="Proteomes" id="UP001238334">
    <property type="component" value="Chromosome"/>
</dbReference>
<accession>A0A9Y2P5E0</accession>
<dbReference type="AlphaFoldDB" id="A0A9Y2P5E0"/>
<dbReference type="KEGG" id="ppso:QPJ95_14690"/>
<evidence type="ECO:0000313" key="2">
    <source>
        <dbReference type="Proteomes" id="UP001238334"/>
    </source>
</evidence>
<name>A0A9Y2P5E0_9RHOB</name>
<dbReference type="EMBL" id="CP127247">
    <property type="protein sequence ID" value="WIY23883.1"/>
    <property type="molecule type" value="Genomic_DNA"/>
</dbReference>